<protein>
    <submittedName>
        <fullName evidence="2">Uncharacterized protein</fullName>
    </submittedName>
</protein>
<feature type="compositionally biased region" description="Low complexity" evidence="1">
    <location>
        <begin position="162"/>
        <end position="173"/>
    </location>
</feature>
<feature type="region of interest" description="Disordered" evidence="1">
    <location>
        <begin position="273"/>
        <end position="301"/>
    </location>
</feature>
<feature type="compositionally biased region" description="Basic and acidic residues" evidence="1">
    <location>
        <begin position="288"/>
        <end position="301"/>
    </location>
</feature>
<sequence>MSAMAHSIENNNAGVVEVASVSASNPVQIILTPPTPIIPTTPSIGRRSEDTHKEVHRLPDVSEEKEVIAKTNFSDEKQVYSEYHAEDEKEVYIPNGKERYDVGIEKEVHDLKLHDGHDEKQIYDPNSQMHGIYDADKEVFYAQNQHDANSYSNIDQRRHSTSTESTETSQSQTKNKPFCYKRHVGKFNEVIDKKKKAWSTFTNNSSTAMTEKIIQMDKDWKQRVDVFEESTMAKMNAFDRSISDGFDRAGKGYNSTVSGWKTGMVNKRNQSISSMKSLGSKCQISGKGGKEEVKDDNLEKQ</sequence>
<reference evidence="2 3" key="1">
    <citation type="journal article" date="2018" name="PLoS Pathog.">
        <title>Evolution of structural diversity of trichothecenes, a family of toxins produced by plant pathogenic and entomopathogenic fungi.</title>
        <authorList>
            <person name="Proctor R.H."/>
            <person name="McCormick S.P."/>
            <person name="Kim H.S."/>
            <person name="Cardoza R.E."/>
            <person name="Stanley A.M."/>
            <person name="Lindo L."/>
            <person name="Kelly A."/>
            <person name="Brown D.W."/>
            <person name="Lee T."/>
            <person name="Vaughan M.M."/>
            <person name="Alexander N.J."/>
            <person name="Busman M."/>
            <person name="Gutierrez S."/>
        </authorList>
    </citation>
    <scope>NUCLEOTIDE SEQUENCE [LARGE SCALE GENOMIC DNA]</scope>
    <source>
        <strain evidence="2 3">NRRL 3299</strain>
    </source>
</reference>
<dbReference type="Proteomes" id="UP000266152">
    <property type="component" value="Unassembled WGS sequence"/>
</dbReference>
<feature type="compositionally biased region" description="Polar residues" evidence="1">
    <location>
        <begin position="273"/>
        <end position="283"/>
    </location>
</feature>
<evidence type="ECO:0000313" key="2">
    <source>
        <dbReference type="EMBL" id="RGP71956.1"/>
    </source>
</evidence>
<feature type="region of interest" description="Disordered" evidence="1">
    <location>
        <begin position="149"/>
        <end position="174"/>
    </location>
</feature>
<dbReference type="EMBL" id="PXOF01000038">
    <property type="protein sequence ID" value="RGP71956.1"/>
    <property type="molecule type" value="Genomic_DNA"/>
</dbReference>
<organism evidence="2 3">
    <name type="scientific">Fusarium sporotrichioides</name>
    <dbReference type="NCBI Taxonomy" id="5514"/>
    <lineage>
        <taxon>Eukaryota</taxon>
        <taxon>Fungi</taxon>
        <taxon>Dikarya</taxon>
        <taxon>Ascomycota</taxon>
        <taxon>Pezizomycotina</taxon>
        <taxon>Sordariomycetes</taxon>
        <taxon>Hypocreomycetidae</taxon>
        <taxon>Hypocreales</taxon>
        <taxon>Nectriaceae</taxon>
        <taxon>Fusarium</taxon>
    </lineage>
</organism>
<proteinExistence type="predicted"/>
<evidence type="ECO:0000256" key="1">
    <source>
        <dbReference type="SAM" id="MobiDB-lite"/>
    </source>
</evidence>
<dbReference type="AlphaFoldDB" id="A0A395SHT1"/>
<name>A0A395SHT1_FUSSP</name>
<gene>
    <name evidence="2" type="ORF">FSPOR_3071</name>
</gene>
<evidence type="ECO:0000313" key="3">
    <source>
        <dbReference type="Proteomes" id="UP000266152"/>
    </source>
</evidence>
<accession>A0A395SHT1</accession>
<comment type="caution">
    <text evidence="2">The sequence shown here is derived from an EMBL/GenBank/DDBJ whole genome shotgun (WGS) entry which is preliminary data.</text>
</comment>
<keyword evidence="3" id="KW-1185">Reference proteome</keyword>